<dbReference type="InterPro" id="IPR006342">
    <property type="entry name" value="FkbM_mtfrase"/>
</dbReference>
<reference evidence="2 3" key="1">
    <citation type="submission" date="2020-05" db="EMBL/GenBank/DDBJ databases">
        <title>Azospirillum oleiclasticum sp. nov, a nitrogen-fixing and heavy crude oil-emulsifying bacterium isolated from the crude oil of Yumen Oilfield.</title>
        <authorList>
            <person name="Wu D."/>
            <person name="Cai M."/>
            <person name="Zhang X."/>
        </authorList>
    </citation>
    <scope>NUCLEOTIDE SEQUENCE [LARGE SCALE GENOMIC DNA]</scope>
    <source>
        <strain evidence="2 3">ROY-1-1-2</strain>
    </source>
</reference>
<name>A0ABX2T8V4_9PROT</name>
<protein>
    <submittedName>
        <fullName evidence="2">FkbM family methyltransferase</fullName>
    </submittedName>
</protein>
<accession>A0ABX2T8V4</accession>
<dbReference type="Proteomes" id="UP000584642">
    <property type="component" value="Unassembled WGS sequence"/>
</dbReference>
<dbReference type="GO" id="GO:0008168">
    <property type="term" value="F:methyltransferase activity"/>
    <property type="evidence" value="ECO:0007669"/>
    <property type="project" value="UniProtKB-KW"/>
</dbReference>
<dbReference type="RefSeq" id="WP_180282489.1">
    <property type="nucleotide sequence ID" value="NZ_JABFDB010000008.1"/>
</dbReference>
<keyword evidence="3" id="KW-1185">Reference proteome</keyword>
<organism evidence="2 3">
    <name type="scientific">Azospirillum oleiclasticum</name>
    <dbReference type="NCBI Taxonomy" id="2735135"/>
    <lineage>
        <taxon>Bacteria</taxon>
        <taxon>Pseudomonadati</taxon>
        <taxon>Pseudomonadota</taxon>
        <taxon>Alphaproteobacteria</taxon>
        <taxon>Rhodospirillales</taxon>
        <taxon>Azospirillaceae</taxon>
        <taxon>Azospirillum</taxon>
    </lineage>
</organism>
<dbReference type="PANTHER" id="PTHR34203">
    <property type="entry name" value="METHYLTRANSFERASE, FKBM FAMILY PROTEIN"/>
    <property type="match status" value="1"/>
</dbReference>
<feature type="domain" description="Methyltransferase FkbM" evidence="1">
    <location>
        <begin position="180"/>
        <end position="337"/>
    </location>
</feature>
<dbReference type="Pfam" id="PF05050">
    <property type="entry name" value="Methyltransf_21"/>
    <property type="match status" value="1"/>
</dbReference>
<dbReference type="SUPFAM" id="SSF53335">
    <property type="entry name" value="S-adenosyl-L-methionine-dependent methyltransferases"/>
    <property type="match status" value="1"/>
</dbReference>
<sequence>MTSSALATPAEFLDFVLTTMYRRMHDRPSDNFDPTYPPPGVWQELQFNVDVHKNYLMFFIRNHEGLFHTWRCLDDEYSKQLFIGLILFRLLGHLHVRLPIDGERFRTLRADCQTLPSRPSPLADTLGNALIERFSVPVTAPAIEVDCWRANVFYSFYMRQYHLDRDGARVAPEPGDHAVDAGACFGDTALAFAHAVGNSGRVYAFDPMQDHALVIRHNIALNPPFGNIALFQTGLADTDCDADAGRLPRGVDAGFSVRKHAGDVPLRRLDRLVEEGAVERVDFLKMDIEGAELAALRGAEACIRRFRPKLAISLYHTPEDYVAIPAFIRNLDLGYRMHLENYTISSGETVLYAIAR</sequence>
<keyword evidence="2" id="KW-0808">Transferase</keyword>
<evidence type="ECO:0000259" key="1">
    <source>
        <dbReference type="Pfam" id="PF05050"/>
    </source>
</evidence>
<dbReference type="GO" id="GO:0032259">
    <property type="term" value="P:methylation"/>
    <property type="evidence" value="ECO:0007669"/>
    <property type="project" value="UniProtKB-KW"/>
</dbReference>
<dbReference type="EMBL" id="JABFDB010000008">
    <property type="protein sequence ID" value="NYZ20730.1"/>
    <property type="molecule type" value="Genomic_DNA"/>
</dbReference>
<dbReference type="Gene3D" id="3.40.50.150">
    <property type="entry name" value="Vaccinia Virus protein VP39"/>
    <property type="match status" value="1"/>
</dbReference>
<gene>
    <name evidence="2" type="ORF">HND93_13510</name>
</gene>
<evidence type="ECO:0000313" key="2">
    <source>
        <dbReference type="EMBL" id="NYZ20730.1"/>
    </source>
</evidence>
<proteinExistence type="predicted"/>
<dbReference type="InterPro" id="IPR029063">
    <property type="entry name" value="SAM-dependent_MTases_sf"/>
</dbReference>
<dbReference type="InterPro" id="IPR052514">
    <property type="entry name" value="SAM-dependent_MTase"/>
</dbReference>
<evidence type="ECO:0000313" key="3">
    <source>
        <dbReference type="Proteomes" id="UP000584642"/>
    </source>
</evidence>
<dbReference type="NCBIfam" id="TIGR01444">
    <property type="entry name" value="fkbM_fam"/>
    <property type="match status" value="1"/>
</dbReference>
<dbReference type="PANTHER" id="PTHR34203:SF15">
    <property type="entry name" value="SLL1173 PROTEIN"/>
    <property type="match status" value="1"/>
</dbReference>
<keyword evidence="2" id="KW-0489">Methyltransferase</keyword>
<comment type="caution">
    <text evidence="2">The sequence shown here is derived from an EMBL/GenBank/DDBJ whole genome shotgun (WGS) entry which is preliminary data.</text>
</comment>